<evidence type="ECO:0000259" key="2">
    <source>
        <dbReference type="PROSITE" id="PS50181"/>
    </source>
</evidence>
<accession>A0AAE0WYY5</accession>
<reference evidence="3" key="1">
    <citation type="journal article" date="2023" name="Mol. Phylogenet. Evol.">
        <title>Genome-scale phylogeny and comparative genomics of the fungal order Sordariales.</title>
        <authorList>
            <person name="Hensen N."/>
            <person name="Bonometti L."/>
            <person name="Westerberg I."/>
            <person name="Brannstrom I.O."/>
            <person name="Guillou S."/>
            <person name="Cros-Aarteil S."/>
            <person name="Calhoun S."/>
            <person name="Haridas S."/>
            <person name="Kuo A."/>
            <person name="Mondo S."/>
            <person name="Pangilinan J."/>
            <person name="Riley R."/>
            <person name="LaButti K."/>
            <person name="Andreopoulos B."/>
            <person name="Lipzen A."/>
            <person name="Chen C."/>
            <person name="Yan M."/>
            <person name="Daum C."/>
            <person name="Ng V."/>
            <person name="Clum A."/>
            <person name="Steindorff A."/>
            <person name="Ohm R.A."/>
            <person name="Martin F."/>
            <person name="Silar P."/>
            <person name="Natvig D.O."/>
            <person name="Lalanne C."/>
            <person name="Gautier V."/>
            <person name="Ament-Velasquez S.L."/>
            <person name="Kruys A."/>
            <person name="Hutchinson M.I."/>
            <person name="Powell A.J."/>
            <person name="Barry K."/>
            <person name="Miller A.N."/>
            <person name="Grigoriev I.V."/>
            <person name="Debuchy R."/>
            <person name="Gladieux P."/>
            <person name="Hiltunen Thoren M."/>
            <person name="Johannesson H."/>
        </authorList>
    </citation>
    <scope>NUCLEOTIDE SEQUENCE</scope>
    <source>
        <strain evidence="3">CBS 314.62</strain>
    </source>
</reference>
<dbReference type="Pfam" id="PF00646">
    <property type="entry name" value="F-box"/>
    <property type="match status" value="1"/>
</dbReference>
<dbReference type="AlphaFoldDB" id="A0AAE0WYY5"/>
<sequence length="342" mass="39143">MSTLELDYHIVTTDKPVPRNARRKTPALKTKTSTKAPNDDPLVDRTKALALHSKRTERQRKKLAKKSLAPSPQPINLLLNLPCELLLEILCTLPPSALFPLLRVSKDLRAFILSEQRLIADRIIRLRYACLAKSFPLPVPIGAVPAALHPLLQDPSRTELVTAHKRPFQHIQPPNPDVICTCLACALRWNCLCIAVDFAHWQPNLDSGEPIRMVPRGVNPEWNQTLNARSADTVLKCIRSPLWYARVLEAHLASTTRSIRRHGLNKGNKRRRFRMTEEDVRAGTADFLERSGPPTFDIPFHRDNYYLLEAFLPNRSWIQRKEQWVYVPADQHERDLEVLLTD</sequence>
<dbReference type="SUPFAM" id="SSF81383">
    <property type="entry name" value="F-box domain"/>
    <property type="match status" value="1"/>
</dbReference>
<dbReference type="EMBL" id="JAULSO010000009">
    <property type="protein sequence ID" value="KAK3680917.1"/>
    <property type="molecule type" value="Genomic_DNA"/>
</dbReference>
<reference evidence="3" key="2">
    <citation type="submission" date="2023-06" db="EMBL/GenBank/DDBJ databases">
        <authorList>
            <consortium name="Lawrence Berkeley National Laboratory"/>
            <person name="Haridas S."/>
            <person name="Hensen N."/>
            <person name="Bonometti L."/>
            <person name="Westerberg I."/>
            <person name="Brannstrom I.O."/>
            <person name="Guillou S."/>
            <person name="Cros-Aarteil S."/>
            <person name="Calhoun S."/>
            <person name="Kuo A."/>
            <person name="Mondo S."/>
            <person name="Pangilinan J."/>
            <person name="Riley R."/>
            <person name="Labutti K."/>
            <person name="Andreopoulos B."/>
            <person name="Lipzen A."/>
            <person name="Chen C."/>
            <person name="Yanf M."/>
            <person name="Daum C."/>
            <person name="Ng V."/>
            <person name="Clum A."/>
            <person name="Steindorff A."/>
            <person name="Ohm R."/>
            <person name="Martin F."/>
            <person name="Silar P."/>
            <person name="Natvig D."/>
            <person name="Lalanne C."/>
            <person name="Gautier V."/>
            <person name="Ament-Velasquez S.L."/>
            <person name="Kruys A."/>
            <person name="Hutchinson M.I."/>
            <person name="Powell A.J."/>
            <person name="Barry K."/>
            <person name="Miller A.N."/>
            <person name="Grigoriev I.V."/>
            <person name="Debuchy R."/>
            <person name="Gladieux P."/>
            <person name="Thoren M.H."/>
            <person name="Johannesson H."/>
        </authorList>
    </citation>
    <scope>NUCLEOTIDE SEQUENCE</scope>
    <source>
        <strain evidence="3">CBS 314.62</strain>
    </source>
</reference>
<feature type="region of interest" description="Disordered" evidence="1">
    <location>
        <begin position="17"/>
        <end position="41"/>
    </location>
</feature>
<feature type="domain" description="F-box" evidence="2">
    <location>
        <begin position="75"/>
        <end position="122"/>
    </location>
</feature>
<comment type="caution">
    <text evidence="3">The sequence shown here is derived from an EMBL/GenBank/DDBJ whole genome shotgun (WGS) entry which is preliminary data.</text>
</comment>
<evidence type="ECO:0000313" key="3">
    <source>
        <dbReference type="EMBL" id="KAK3680917.1"/>
    </source>
</evidence>
<evidence type="ECO:0000256" key="1">
    <source>
        <dbReference type="SAM" id="MobiDB-lite"/>
    </source>
</evidence>
<gene>
    <name evidence="3" type="ORF">B0T22DRAFT_502643</name>
</gene>
<dbReference type="PROSITE" id="PS50181">
    <property type="entry name" value="FBOX"/>
    <property type="match status" value="1"/>
</dbReference>
<name>A0AAE0WYY5_9PEZI</name>
<keyword evidence="4" id="KW-1185">Reference proteome</keyword>
<dbReference type="InterPro" id="IPR001810">
    <property type="entry name" value="F-box_dom"/>
</dbReference>
<protein>
    <recommendedName>
        <fullName evidence="2">F-box domain-containing protein</fullName>
    </recommendedName>
</protein>
<proteinExistence type="predicted"/>
<organism evidence="3 4">
    <name type="scientific">Podospora appendiculata</name>
    <dbReference type="NCBI Taxonomy" id="314037"/>
    <lineage>
        <taxon>Eukaryota</taxon>
        <taxon>Fungi</taxon>
        <taxon>Dikarya</taxon>
        <taxon>Ascomycota</taxon>
        <taxon>Pezizomycotina</taxon>
        <taxon>Sordariomycetes</taxon>
        <taxon>Sordariomycetidae</taxon>
        <taxon>Sordariales</taxon>
        <taxon>Podosporaceae</taxon>
        <taxon>Podospora</taxon>
    </lineage>
</organism>
<dbReference type="Proteomes" id="UP001270362">
    <property type="component" value="Unassembled WGS sequence"/>
</dbReference>
<dbReference type="InterPro" id="IPR036047">
    <property type="entry name" value="F-box-like_dom_sf"/>
</dbReference>
<evidence type="ECO:0000313" key="4">
    <source>
        <dbReference type="Proteomes" id="UP001270362"/>
    </source>
</evidence>